<feature type="compositionally biased region" description="Polar residues" evidence="1">
    <location>
        <begin position="1"/>
        <end position="28"/>
    </location>
</feature>
<feature type="region of interest" description="Disordered" evidence="1">
    <location>
        <begin position="57"/>
        <end position="88"/>
    </location>
</feature>
<feature type="compositionally biased region" description="Low complexity" evidence="1">
    <location>
        <begin position="197"/>
        <end position="206"/>
    </location>
</feature>
<sequence>MSESDNVNEGETPRASTPNDENASTSTVTKEEAKKLVIDALAEQGRLHKVAVTKITEERDTLQRKTTKDKTRLEGVDEERKSLQQQIDELSSDDLDKSDYVKKLRGLKEEEQKLKDRISDQEDTEERYGERIKKVEAKELEDSMRELVEEYENGDLSKLETLRETADVTSIEQIRKLADTIWSKKEEPSTPVIEPFSGETEGGAESSEQKTLKKMYPTMFPK</sequence>
<comment type="caution">
    <text evidence="2">The sequence shown here is derived from an EMBL/GenBank/DDBJ whole genome shotgun (WGS) entry which is preliminary data.</text>
</comment>
<evidence type="ECO:0000256" key="1">
    <source>
        <dbReference type="SAM" id="MobiDB-lite"/>
    </source>
</evidence>
<evidence type="ECO:0000313" key="2">
    <source>
        <dbReference type="EMBL" id="KKN76905.1"/>
    </source>
</evidence>
<protein>
    <recommendedName>
        <fullName evidence="3">Scaffolding protein</fullName>
    </recommendedName>
</protein>
<feature type="region of interest" description="Disordered" evidence="1">
    <location>
        <begin position="1"/>
        <end position="31"/>
    </location>
</feature>
<dbReference type="AlphaFoldDB" id="A0A0F9T6R9"/>
<evidence type="ECO:0008006" key="3">
    <source>
        <dbReference type="Google" id="ProtNLM"/>
    </source>
</evidence>
<organism evidence="2">
    <name type="scientific">marine sediment metagenome</name>
    <dbReference type="NCBI Taxonomy" id="412755"/>
    <lineage>
        <taxon>unclassified sequences</taxon>
        <taxon>metagenomes</taxon>
        <taxon>ecological metagenomes</taxon>
    </lineage>
</organism>
<proteinExistence type="predicted"/>
<accession>A0A0F9T6R9</accession>
<dbReference type="EMBL" id="LAZR01000287">
    <property type="protein sequence ID" value="KKN76905.1"/>
    <property type="molecule type" value="Genomic_DNA"/>
</dbReference>
<feature type="compositionally biased region" description="Basic and acidic residues" evidence="1">
    <location>
        <begin position="57"/>
        <end position="82"/>
    </location>
</feature>
<name>A0A0F9T6R9_9ZZZZ</name>
<gene>
    <name evidence="2" type="ORF">LCGC14_0365560</name>
</gene>
<reference evidence="2" key="1">
    <citation type="journal article" date="2015" name="Nature">
        <title>Complex archaea that bridge the gap between prokaryotes and eukaryotes.</title>
        <authorList>
            <person name="Spang A."/>
            <person name="Saw J.H."/>
            <person name="Jorgensen S.L."/>
            <person name="Zaremba-Niedzwiedzka K."/>
            <person name="Martijn J."/>
            <person name="Lind A.E."/>
            <person name="van Eijk R."/>
            <person name="Schleper C."/>
            <person name="Guy L."/>
            <person name="Ettema T.J."/>
        </authorList>
    </citation>
    <scope>NUCLEOTIDE SEQUENCE</scope>
</reference>
<feature type="region of interest" description="Disordered" evidence="1">
    <location>
        <begin position="185"/>
        <end position="222"/>
    </location>
</feature>